<evidence type="ECO:0000313" key="1">
    <source>
        <dbReference type="EMBL" id="JAW16378.1"/>
    </source>
</evidence>
<accession>A0A224Y1K0</accession>
<protein>
    <submittedName>
        <fullName evidence="1">Putative secreted protein</fullName>
    </submittedName>
</protein>
<name>A0A224Y1K0_9HEMI</name>
<dbReference type="AlphaFoldDB" id="A0A224Y1K0"/>
<dbReference type="EMBL" id="GFTR01000048">
    <property type="protein sequence ID" value="JAW16378.1"/>
    <property type="molecule type" value="Transcribed_RNA"/>
</dbReference>
<sequence>MFLSGGMLQIKVVLLYMCSSHTSLKEIFFAVLEKIAEKIEKYFSVKTHFRLSDFLQTWNLDNIFNSY</sequence>
<proteinExistence type="predicted"/>
<reference evidence="1" key="1">
    <citation type="journal article" date="2018" name="PLoS Negl. Trop. Dis.">
        <title>An insight into the salivary gland and fat body transcriptome of Panstrongylus lignarius (Hemiptera: Heteroptera), the main vector of Chagas disease in Peru.</title>
        <authorList>
            <person name="Nevoa J.C."/>
            <person name="Mendes M.T."/>
            <person name="da Silva M.V."/>
            <person name="Soares S.C."/>
            <person name="Oliveira C.J.F."/>
            <person name="Ribeiro J.M.C."/>
        </authorList>
    </citation>
    <scope>NUCLEOTIDE SEQUENCE</scope>
</reference>
<organism evidence="1">
    <name type="scientific">Panstrongylus lignarius</name>
    <dbReference type="NCBI Taxonomy" id="156445"/>
    <lineage>
        <taxon>Eukaryota</taxon>
        <taxon>Metazoa</taxon>
        <taxon>Ecdysozoa</taxon>
        <taxon>Arthropoda</taxon>
        <taxon>Hexapoda</taxon>
        <taxon>Insecta</taxon>
        <taxon>Pterygota</taxon>
        <taxon>Neoptera</taxon>
        <taxon>Paraneoptera</taxon>
        <taxon>Hemiptera</taxon>
        <taxon>Heteroptera</taxon>
        <taxon>Panheteroptera</taxon>
        <taxon>Cimicomorpha</taxon>
        <taxon>Reduviidae</taxon>
        <taxon>Triatominae</taxon>
        <taxon>Panstrongylus</taxon>
    </lineage>
</organism>